<evidence type="ECO:0000313" key="11">
    <source>
        <dbReference type="Proteomes" id="UP001459277"/>
    </source>
</evidence>
<comment type="similarity">
    <text evidence="3">Belongs to the HARBI1 family.</text>
</comment>
<evidence type="ECO:0000256" key="7">
    <source>
        <dbReference type="ARBA" id="ARBA00023242"/>
    </source>
</evidence>
<evidence type="ECO:0000256" key="5">
    <source>
        <dbReference type="ARBA" id="ARBA00022723"/>
    </source>
</evidence>
<dbReference type="InterPro" id="IPR045249">
    <property type="entry name" value="HARBI1-like"/>
</dbReference>
<dbReference type="AlphaFoldDB" id="A0AAW2CY01"/>
<feature type="domain" description="DDE Tnp4" evidence="8">
    <location>
        <begin position="200"/>
        <end position="358"/>
    </location>
</feature>
<comment type="subcellular location">
    <subcellularLocation>
        <location evidence="2">Nucleus</location>
    </subcellularLocation>
</comment>
<proteinExistence type="inferred from homology"/>
<keyword evidence="11" id="KW-1185">Reference proteome</keyword>
<dbReference type="InterPro" id="IPR027806">
    <property type="entry name" value="HARBI1_dom"/>
</dbReference>
<organism evidence="10 11">
    <name type="scientific">Lithocarpus litseifolius</name>
    <dbReference type="NCBI Taxonomy" id="425828"/>
    <lineage>
        <taxon>Eukaryota</taxon>
        <taxon>Viridiplantae</taxon>
        <taxon>Streptophyta</taxon>
        <taxon>Embryophyta</taxon>
        <taxon>Tracheophyta</taxon>
        <taxon>Spermatophyta</taxon>
        <taxon>Magnoliopsida</taxon>
        <taxon>eudicotyledons</taxon>
        <taxon>Gunneridae</taxon>
        <taxon>Pentapetalae</taxon>
        <taxon>rosids</taxon>
        <taxon>fabids</taxon>
        <taxon>Fagales</taxon>
        <taxon>Fagaceae</taxon>
        <taxon>Lithocarpus</taxon>
    </lineage>
</organism>
<dbReference type="GO" id="GO:0004518">
    <property type="term" value="F:nuclease activity"/>
    <property type="evidence" value="ECO:0007669"/>
    <property type="project" value="UniProtKB-KW"/>
</dbReference>
<evidence type="ECO:0000313" key="10">
    <source>
        <dbReference type="EMBL" id="KAL0002967.1"/>
    </source>
</evidence>
<dbReference type="Pfam" id="PF26138">
    <property type="entry name" value="DUF8040"/>
    <property type="match status" value="1"/>
</dbReference>
<reference evidence="10 11" key="1">
    <citation type="submission" date="2024-01" db="EMBL/GenBank/DDBJ databases">
        <title>A telomere-to-telomere, gap-free genome of sweet tea (Lithocarpus litseifolius).</title>
        <authorList>
            <person name="Zhou J."/>
        </authorList>
    </citation>
    <scope>NUCLEOTIDE SEQUENCE [LARGE SCALE GENOMIC DNA]</scope>
    <source>
        <strain evidence="10">Zhou-2022a</strain>
        <tissue evidence="10">Leaf</tissue>
    </source>
</reference>
<dbReference type="GO" id="GO:0005634">
    <property type="term" value="C:nucleus"/>
    <property type="evidence" value="ECO:0007669"/>
    <property type="project" value="UniProtKB-SubCell"/>
</dbReference>
<dbReference type="EMBL" id="JAZDWU010000005">
    <property type="protein sequence ID" value="KAL0002967.1"/>
    <property type="molecule type" value="Genomic_DNA"/>
</dbReference>
<dbReference type="PANTHER" id="PTHR22930">
    <property type="match status" value="1"/>
</dbReference>
<dbReference type="InterPro" id="IPR058353">
    <property type="entry name" value="DUF8040"/>
</dbReference>
<evidence type="ECO:0000256" key="3">
    <source>
        <dbReference type="ARBA" id="ARBA00006958"/>
    </source>
</evidence>
<evidence type="ECO:0000259" key="9">
    <source>
        <dbReference type="Pfam" id="PF26138"/>
    </source>
</evidence>
<sequence>MKADVNLLAAHRCDSVMADTESDCESGMADPDSDEYDNEVELEIATSYVQLCIEYVQKYYMKRPMCTSILNGRSYVIEVLEGNPQVCYDIFRMDKTIFRHLCNELKWLHLLEEDTGIVSVKESVGTVLFIVRHNADYRLTANRFQHSLETIQRRFRRALRAIHTLGCLIIRPDADAAELPHLLRGNEKYYPWFEKCVGAIDGTHISASAPSGRTTAFRDRRSDITQNVMCACNFDMRFTYVHSGWEGSANDSRVMQNALGHAEYEFPWPPRGSYYLVDSGYAIGSAFLPLHKSAHYHTQEFRGVNRQPTTPQELFNYRHSSLRMVIERCFGVLKARFPILTEMHSFFISRQRLLVTACDRLLCTTQLYPHVQPSR</sequence>
<evidence type="ECO:0000256" key="2">
    <source>
        <dbReference type="ARBA" id="ARBA00004123"/>
    </source>
</evidence>
<accession>A0AAW2CY01</accession>
<dbReference type="PANTHER" id="PTHR22930:SF280">
    <property type="entry name" value="OS11G0202600 PROTEIN"/>
    <property type="match status" value="1"/>
</dbReference>
<protein>
    <recommendedName>
        <fullName evidence="12">DDE Tnp4 domain-containing protein</fullName>
    </recommendedName>
</protein>
<keyword evidence="7" id="KW-0539">Nucleus</keyword>
<evidence type="ECO:0008006" key="12">
    <source>
        <dbReference type="Google" id="ProtNLM"/>
    </source>
</evidence>
<gene>
    <name evidence="10" type="ORF">SO802_016748</name>
</gene>
<evidence type="ECO:0000256" key="1">
    <source>
        <dbReference type="ARBA" id="ARBA00001968"/>
    </source>
</evidence>
<name>A0AAW2CY01_9ROSI</name>
<dbReference type="Proteomes" id="UP001459277">
    <property type="component" value="Unassembled WGS sequence"/>
</dbReference>
<keyword evidence="6" id="KW-0378">Hydrolase</keyword>
<dbReference type="Pfam" id="PF13359">
    <property type="entry name" value="DDE_Tnp_4"/>
    <property type="match status" value="1"/>
</dbReference>
<comment type="caution">
    <text evidence="10">The sequence shown here is derived from an EMBL/GenBank/DDBJ whole genome shotgun (WGS) entry which is preliminary data.</text>
</comment>
<evidence type="ECO:0000256" key="4">
    <source>
        <dbReference type="ARBA" id="ARBA00022722"/>
    </source>
</evidence>
<dbReference type="GO" id="GO:0016787">
    <property type="term" value="F:hydrolase activity"/>
    <property type="evidence" value="ECO:0007669"/>
    <property type="project" value="UniProtKB-KW"/>
</dbReference>
<dbReference type="GO" id="GO:0046872">
    <property type="term" value="F:metal ion binding"/>
    <property type="evidence" value="ECO:0007669"/>
    <property type="project" value="UniProtKB-KW"/>
</dbReference>
<keyword evidence="5" id="KW-0479">Metal-binding</keyword>
<comment type="cofactor">
    <cofactor evidence="1">
        <name>a divalent metal cation</name>
        <dbReference type="ChEBI" id="CHEBI:60240"/>
    </cofactor>
</comment>
<evidence type="ECO:0000256" key="6">
    <source>
        <dbReference type="ARBA" id="ARBA00022801"/>
    </source>
</evidence>
<keyword evidence="4" id="KW-0540">Nuclease</keyword>
<feature type="domain" description="DUF8040" evidence="9">
    <location>
        <begin position="67"/>
        <end position="163"/>
    </location>
</feature>
<evidence type="ECO:0000259" key="8">
    <source>
        <dbReference type="Pfam" id="PF13359"/>
    </source>
</evidence>